<dbReference type="SUPFAM" id="SSF52091">
    <property type="entry name" value="SpoIIaa-like"/>
    <property type="match status" value="1"/>
</dbReference>
<name>A0A9D1SJ33_9FIRM</name>
<accession>A0A9D1SJ33</accession>
<reference evidence="2" key="2">
    <citation type="journal article" date="2021" name="PeerJ">
        <title>Extensive microbial diversity within the chicken gut microbiome revealed by metagenomics and culture.</title>
        <authorList>
            <person name="Gilroy R."/>
            <person name="Ravi A."/>
            <person name="Getino M."/>
            <person name="Pursley I."/>
            <person name="Horton D.L."/>
            <person name="Alikhan N.F."/>
            <person name="Baker D."/>
            <person name="Gharbi K."/>
            <person name="Hall N."/>
            <person name="Watson M."/>
            <person name="Adriaenssens E.M."/>
            <person name="Foster-Nyarko E."/>
            <person name="Jarju S."/>
            <person name="Secka A."/>
            <person name="Antonio M."/>
            <person name="Oren A."/>
            <person name="Chaudhuri R.R."/>
            <person name="La Ragione R."/>
            <person name="Hildebrand F."/>
            <person name="Pallen M.J."/>
        </authorList>
    </citation>
    <scope>NUCLEOTIDE SEQUENCE</scope>
    <source>
        <strain evidence="2">CHK195-12923</strain>
    </source>
</reference>
<dbReference type="InterPro" id="IPR036513">
    <property type="entry name" value="STAS_dom_sf"/>
</dbReference>
<sequence>MDISSLREGNSLKVVLNGELCAESVPQTEAFLNKSLGGINALTVDCDGVKRITKEGLMLLLATKKKLGNLKMALTNVSEAVYNSLEEQGITTLIDVGRSV</sequence>
<dbReference type="PROSITE" id="PS50801">
    <property type="entry name" value="STAS"/>
    <property type="match status" value="1"/>
</dbReference>
<dbReference type="Gene3D" id="3.30.750.24">
    <property type="entry name" value="STAS domain"/>
    <property type="match status" value="1"/>
</dbReference>
<dbReference type="EMBL" id="DVNE01000040">
    <property type="protein sequence ID" value="HIU61820.1"/>
    <property type="molecule type" value="Genomic_DNA"/>
</dbReference>
<evidence type="ECO:0000313" key="3">
    <source>
        <dbReference type="Proteomes" id="UP000824110"/>
    </source>
</evidence>
<evidence type="ECO:0000313" key="2">
    <source>
        <dbReference type="EMBL" id="HIU61820.1"/>
    </source>
</evidence>
<feature type="domain" description="STAS" evidence="1">
    <location>
        <begin position="1"/>
        <end position="100"/>
    </location>
</feature>
<dbReference type="AlphaFoldDB" id="A0A9D1SJ33"/>
<reference evidence="2" key="1">
    <citation type="submission" date="2020-10" db="EMBL/GenBank/DDBJ databases">
        <authorList>
            <person name="Gilroy R."/>
        </authorList>
    </citation>
    <scope>NUCLEOTIDE SEQUENCE</scope>
    <source>
        <strain evidence="2">CHK195-12923</strain>
    </source>
</reference>
<gene>
    <name evidence="2" type="ORF">IAB69_04150</name>
</gene>
<comment type="caution">
    <text evidence="2">The sequence shown here is derived from an EMBL/GenBank/DDBJ whole genome shotgun (WGS) entry which is preliminary data.</text>
</comment>
<dbReference type="InterPro" id="IPR002645">
    <property type="entry name" value="STAS_dom"/>
</dbReference>
<evidence type="ECO:0000259" key="1">
    <source>
        <dbReference type="PROSITE" id="PS50801"/>
    </source>
</evidence>
<dbReference type="Proteomes" id="UP000824110">
    <property type="component" value="Unassembled WGS sequence"/>
</dbReference>
<organism evidence="2 3">
    <name type="scientific">Candidatus Coproplasma excrementigallinarum</name>
    <dbReference type="NCBI Taxonomy" id="2840747"/>
    <lineage>
        <taxon>Bacteria</taxon>
        <taxon>Bacillati</taxon>
        <taxon>Bacillota</taxon>
        <taxon>Clostridia</taxon>
        <taxon>Eubacteriales</taxon>
        <taxon>Candidatus Coproplasma</taxon>
    </lineage>
</organism>
<protein>
    <submittedName>
        <fullName evidence="2">STAS domain-containing protein</fullName>
    </submittedName>
</protein>
<dbReference type="Pfam" id="PF01740">
    <property type="entry name" value="STAS"/>
    <property type="match status" value="1"/>
</dbReference>
<dbReference type="CDD" id="cd07043">
    <property type="entry name" value="STAS_anti-anti-sigma_factors"/>
    <property type="match status" value="1"/>
</dbReference>
<proteinExistence type="predicted"/>